<keyword evidence="1" id="KW-0812">Transmembrane</keyword>
<keyword evidence="3" id="KW-1185">Reference proteome</keyword>
<dbReference type="Proteomes" id="UP001344251">
    <property type="component" value="Chromosome"/>
</dbReference>
<feature type="transmembrane region" description="Helical" evidence="1">
    <location>
        <begin position="40"/>
        <end position="57"/>
    </location>
</feature>
<dbReference type="EMBL" id="CP109106">
    <property type="protein sequence ID" value="WSB72545.1"/>
    <property type="molecule type" value="Genomic_DNA"/>
</dbReference>
<accession>A0ABZ1FQB5</accession>
<name>A0ABZ1FQB5_9ACTN</name>
<protein>
    <submittedName>
        <fullName evidence="2">Uncharacterized protein</fullName>
    </submittedName>
</protein>
<evidence type="ECO:0000313" key="2">
    <source>
        <dbReference type="EMBL" id="WSB72545.1"/>
    </source>
</evidence>
<feature type="transmembrane region" description="Helical" evidence="1">
    <location>
        <begin position="69"/>
        <end position="88"/>
    </location>
</feature>
<keyword evidence="1" id="KW-1133">Transmembrane helix</keyword>
<organism evidence="2 3">
    <name type="scientific">Streptomyces decoyicus</name>
    <dbReference type="NCBI Taxonomy" id="249567"/>
    <lineage>
        <taxon>Bacteria</taxon>
        <taxon>Bacillati</taxon>
        <taxon>Actinomycetota</taxon>
        <taxon>Actinomycetes</taxon>
        <taxon>Kitasatosporales</taxon>
        <taxon>Streptomycetaceae</taxon>
        <taxon>Streptomyces</taxon>
    </lineage>
</organism>
<gene>
    <name evidence="2" type="ORF">OG863_33890</name>
</gene>
<evidence type="ECO:0000256" key="1">
    <source>
        <dbReference type="SAM" id="Phobius"/>
    </source>
</evidence>
<sequence length="107" mass="11208">MASGRPETAAGGRLSRLLDSPVIGMTPWIAMSVLVGPGRYELAVGVSLALAVAIVIAGRIRSPGASFKILEISDVVFFAAMALIGIFASRERIAGWRVIRGSSPISR</sequence>
<evidence type="ECO:0000313" key="3">
    <source>
        <dbReference type="Proteomes" id="UP001344251"/>
    </source>
</evidence>
<reference evidence="2 3" key="1">
    <citation type="submission" date="2022-10" db="EMBL/GenBank/DDBJ databases">
        <title>The complete genomes of actinobacterial strains from the NBC collection.</title>
        <authorList>
            <person name="Joergensen T.S."/>
            <person name="Alvarez Arevalo M."/>
            <person name="Sterndorff E.B."/>
            <person name="Faurdal D."/>
            <person name="Vuksanovic O."/>
            <person name="Mourched A.-S."/>
            <person name="Charusanti P."/>
            <person name="Shaw S."/>
            <person name="Blin K."/>
            <person name="Weber T."/>
        </authorList>
    </citation>
    <scope>NUCLEOTIDE SEQUENCE [LARGE SCALE GENOMIC DNA]</scope>
    <source>
        <strain evidence="2 3">NBC 01774</strain>
    </source>
</reference>
<proteinExistence type="predicted"/>
<keyword evidence="1" id="KW-0472">Membrane</keyword>
<dbReference type="RefSeq" id="WP_326622187.1">
    <property type="nucleotide sequence ID" value="NZ_CP109106.1"/>
</dbReference>